<proteinExistence type="predicted"/>
<comment type="caution">
    <text evidence="1">The sequence shown here is derived from an EMBL/GenBank/DDBJ whole genome shotgun (WGS) entry which is preliminary data.</text>
</comment>
<dbReference type="Proteomes" id="UP000215694">
    <property type="component" value="Unassembled WGS sequence"/>
</dbReference>
<dbReference type="EMBL" id="NOJY02000002">
    <property type="protein sequence ID" value="RDY29335.1"/>
    <property type="molecule type" value="Genomic_DNA"/>
</dbReference>
<protein>
    <recommendedName>
        <fullName evidence="3">Tocopherol cyclase</fullName>
    </recommendedName>
</protein>
<dbReference type="OrthoDB" id="9772627at2"/>
<dbReference type="PANTHER" id="PTHR35309:SF4">
    <property type="entry name" value="TOCOPHEROL CYCLASE"/>
    <property type="match status" value="1"/>
</dbReference>
<dbReference type="RefSeq" id="WP_094368001.1">
    <property type="nucleotide sequence ID" value="NZ_NOJY02000002.1"/>
</dbReference>
<dbReference type="SUPFAM" id="SSF159245">
    <property type="entry name" value="AttH-like"/>
    <property type="match status" value="1"/>
</dbReference>
<dbReference type="GO" id="GO:0009976">
    <property type="term" value="F:tocopherol cyclase activity"/>
    <property type="evidence" value="ECO:0007669"/>
    <property type="project" value="InterPro"/>
</dbReference>
<sequence>MKNIINPDLYHGSKKSTNFFEGWYFKIVDKNNLYKFAFIPGISYGDYPCHHHSFIQIVNGYDNTYDYKKFTEKSFRFNNDRFKISIDSNTFSLDGINLHLRYKNKYIIGDIKFKNIAKWPDTTVNPGSMGFYNYLSFMECYSQVCILDGDIIGSLNIDGKVVDFTGGKVYVEKNWGKSFPKSWLWVQSNNFDTKKVSVTCSLATIPFPVKHFRGFLIGVTVGNKFYRFTTINNSKLKLNSIGEDIELVVSKKNLRLTLKTSTDKDDFVLCMGPKNGHMIPLVRETLSGKVHMILEDIKINSIIFEGIGKSTGVEYGGEMINIFD</sequence>
<keyword evidence="2" id="KW-1185">Reference proteome</keyword>
<dbReference type="PANTHER" id="PTHR35309">
    <property type="match status" value="1"/>
</dbReference>
<organism evidence="1 2">
    <name type="scientific">Romboutsia weinsteinii</name>
    <dbReference type="NCBI Taxonomy" id="2020949"/>
    <lineage>
        <taxon>Bacteria</taxon>
        <taxon>Bacillati</taxon>
        <taxon>Bacillota</taxon>
        <taxon>Clostridia</taxon>
        <taxon>Peptostreptococcales</taxon>
        <taxon>Peptostreptococcaceae</taxon>
        <taxon>Romboutsia</taxon>
    </lineage>
</organism>
<gene>
    <name evidence="1" type="ORF">CHL78_001140</name>
</gene>
<dbReference type="InterPro" id="IPR025893">
    <property type="entry name" value="Tocopherol_cyclase"/>
</dbReference>
<dbReference type="Pfam" id="PF14249">
    <property type="entry name" value="Tocopherol_cycl"/>
    <property type="match status" value="1"/>
</dbReference>
<accession>A0A371J9B4</accession>
<evidence type="ECO:0008006" key="3">
    <source>
        <dbReference type="Google" id="ProtNLM"/>
    </source>
</evidence>
<evidence type="ECO:0000313" key="2">
    <source>
        <dbReference type="Proteomes" id="UP000215694"/>
    </source>
</evidence>
<name>A0A371J9B4_9FIRM</name>
<dbReference type="AlphaFoldDB" id="A0A371J9B4"/>
<reference evidence="1 2" key="1">
    <citation type="journal article" date="2017" name="Genome Announc.">
        <title>Draft Genome Sequence of Romboutsia weinsteinii sp. nov. Strain CCRI-19649(T) Isolated from Surface Water.</title>
        <authorList>
            <person name="Maheux A.F."/>
            <person name="Boudreau D.K."/>
            <person name="Berube E."/>
            <person name="Boissinot M."/>
            <person name="Cantin P."/>
            <person name="Raymond F."/>
            <person name="Corbeil J."/>
            <person name="Omar R.F."/>
            <person name="Bergeron M.G."/>
        </authorList>
    </citation>
    <scope>NUCLEOTIDE SEQUENCE [LARGE SCALE GENOMIC DNA]</scope>
    <source>
        <strain evidence="1 2">CCRI-19649</strain>
    </source>
</reference>
<evidence type="ECO:0000313" key="1">
    <source>
        <dbReference type="EMBL" id="RDY29335.1"/>
    </source>
</evidence>